<name>A0A2P6CDF2_9FLAO</name>
<keyword evidence="1" id="KW-0812">Transmembrane</keyword>
<evidence type="ECO:0000256" key="1">
    <source>
        <dbReference type="SAM" id="Phobius"/>
    </source>
</evidence>
<dbReference type="RefSeq" id="WP_105048600.1">
    <property type="nucleotide sequence ID" value="NZ_CP150661.1"/>
</dbReference>
<feature type="transmembrane region" description="Helical" evidence="1">
    <location>
        <begin position="34"/>
        <end position="57"/>
    </location>
</feature>
<accession>A0A2P6CDF2</accession>
<keyword evidence="1" id="KW-1133">Transmembrane helix</keyword>
<keyword evidence="1" id="KW-0472">Membrane</keyword>
<proteinExistence type="predicted"/>
<evidence type="ECO:0008006" key="4">
    <source>
        <dbReference type="Google" id="ProtNLM"/>
    </source>
</evidence>
<feature type="transmembrane region" description="Helical" evidence="1">
    <location>
        <begin position="84"/>
        <end position="107"/>
    </location>
</feature>
<dbReference type="OrthoDB" id="1151084at2"/>
<dbReference type="EMBL" id="MSCK01000001">
    <property type="protein sequence ID" value="PQJ72933.1"/>
    <property type="molecule type" value="Genomic_DNA"/>
</dbReference>
<sequence>MRSNTIPIELRNLISPEQTDFIVKSSRNYPKKNGLFLLFFSLFWNAFVSIFVIAFIIPVLSGKEVHFKENDVPTSGSLENWESILVPSLVIGLFVIVGIGLFIWAFVQLFQKGGYFVGTETRFIKYRNGKITVKDWEQFSGNIKMTNKSRVGDLELELRTGKMKSRNKGTDRFVPDIIYISGIKNVFEIEKKIRKRIKENDPTPKITT</sequence>
<keyword evidence="3" id="KW-1185">Reference proteome</keyword>
<comment type="caution">
    <text evidence="2">The sequence shown here is derived from an EMBL/GenBank/DDBJ whole genome shotgun (WGS) entry which is preliminary data.</text>
</comment>
<gene>
    <name evidence="2" type="ORF">BTO14_06545</name>
</gene>
<organism evidence="2 3">
    <name type="scientific">Polaribacter butkevichii</name>
    <dbReference type="NCBI Taxonomy" id="218490"/>
    <lineage>
        <taxon>Bacteria</taxon>
        <taxon>Pseudomonadati</taxon>
        <taxon>Bacteroidota</taxon>
        <taxon>Flavobacteriia</taxon>
        <taxon>Flavobacteriales</taxon>
        <taxon>Flavobacteriaceae</taxon>
    </lineage>
</organism>
<dbReference type="AlphaFoldDB" id="A0A2P6CDF2"/>
<evidence type="ECO:0000313" key="3">
    <source>
        <dbReference type="Proteomes" id="UP000247345"/>
    </source>
</evidence>
<dbReference type="Proteomes" id="UP000247345">
    <property type="component" value="Unassembled WGS sequence"/>
</dbReference>
<protein>
    <recommendedName>
        <fullName evidence="4">DUF304 domain-containing protein</fullName>
    </recommendedName>
</protein>
<evidence type="ECO:0000313" key="2">
    <source>
        <dbReference type="EMBL" id="PQJ72933.1"/>
    </source>
</evidence>
<reference evidence="2 3" key="1">
    <citation type="submission" date="2016-12" db="EMBL/GenBank/DDBJ databases">
        <title>Trade-off between light-utilization and light-protection in marine flavobacteria.</title>
        <authorList>
            <person name="Kumagai Y."/>
            <person name="Yoshizawa S."/>
            <person name="Kogure K."/>
            <person name="Iwasaki W."/>
        </authorList>
    </citation>
    <scope>NUCLEOTIDE SEQUENCE [LARGE SCALE GENOMIC DNA]</scope>
    <source>
        <strain evidence="2 3">KCTC 12100</strain>
    </source>
</reference>